<reference evidence="2" key="1">
    <citation type="submission" date="2020-03" db="EMBL/GenBank/DDBJ databases">
        <title>Castanea mollissima Vanexum genome sequencing.</title>
        <authorList>
            <person name="Staton M."/>
        </authorList>
    </citation>
    <scope>NUCLEOTIDE SEQUENCE</scope>
    <source>
        <tissue evidence="2">Leaf</tissue>
    </source>
</reference>
<comment type="caution">
    <text evidence="2">The sequence shown here is derived from an EMBL/GenBank/DDBJ whole genome shotgun (WGS) entry which is preliminary data.</text>
</comment>
<feature type="region of interest" description="Disordered" evidence="1">
    <location>
        <begin position="28"/>
        <end position="63"/>
    </location>
</feature>
<sequence length="77" mass="9068">MAVEPIKITNTDTDADPDLSFVLSYERRKEDDVEEDSKEYPILSPNRKRRRLEEEPDPDDLLPEFMKTEELPDAILF</sequence>
<accession>A0A8J4RUM6</accession>
<evidence type="ECO:0000256" key="1">
    <source>
        <dbReference type="SAM" id="MobiDB-lite"/>
    </source>
</evidence>
<proteinExistence type="predicted"/>
<name>A0A8J4RUM6_9ROSI</name>
<evidence type="ECO:0000313" key="2">
    <source>
        <dbReference type="EMBL" id="KAF3969203.1"/>
    </source>
</evidence>
<gene>
    <name evidence="2" type="ORF">CMV_006989</name>
</gene>
<keyword evidence="3" id="KW-1185">Reference proteome</keyword>
<dbReference type="AlphaFoldDB" id="A0A8J4RUM6"/>
<dbReference type="Proteomes" id="UP000737018">
    <property type="component" value="Unassembled WGS sequence"/>
</dbReference>
<evidence type="ECO:0000313" key="3">
    <source>
        <dbReference type="Proteomes" id="UP000737018"/>
    </source>
</evidence>
<protein>
    <submittedName>
        <fullName evidence="2">Uncharacterized protein</fullName>
    </submittedName>
</protein>
<dbReference type="EMBL" id="JRKL02000674">
    <property type="protein sequence ID" value="KAF3969203.1"/>
    <property type="molecule type" value="Genomic_DNA"/>
</dbReference>
<organism evidence="2 3">
    <name type="scientific">Castanea mollissima</name>
    <name type="common">Chinese chestnut</name>
    <dbReference type="NCBI Taxonomy" id="60419"/>
    <lineage>
        <taxon>Eukaryota</taxon>
        <taxon>Viridiplantae</taxon>
        <taxon>Streptophyta</taxon>
        <taxon>Embryophyta</taxon>
        <taxon>Tracheophyta</taxon>
        <taxon>Spermatophyta</taxon>
        <taxon>Magnoliopsida</taxon>
        <taxon>eudicotyledons</taxon>
        <taxon>Gunneridae</taxon>
        <taxon>Pentapetalae</taxon>
        <taxon>rosids</taxon>
        <taxon>fabids</taxon>
        <taxon>Fagales</taxon>
        <taxon>Fagaceae</taxon>
        <taxon>Castanea</taxon>
    </lineage>
</organism>